<dbReference type="EMBL" id="LT598496">
    <property type="protein sequence ID" value="SBV29526.1"/>
    <property type="molecule type" value="Genomic_DNA"/>
</dbReference>
<organism evidence="1 2">
    <name type="scientific">Micromonospora krabiensis</name>
    <dbReference type="NCBI Taxonomy" id="307121"/>
    <lineage>
        <taxon>Bacteria</taxon>
        <taxon>Bacillati</taxon>
        <taxon>Actinomycetota</taxon>
        <taxon>Actinomycetes</taxon>
        <taxon>Micromonosporales</taxon>
        <taxon>Micromonosporaceae</taxon>
        <taxon>Micromonospora</taxon>
    </lineage>
</organism>
<dbReference type="Proteomes" id="UP000199393">
    <property type="component" value="Chromosome I"/>
</dbReference>
<sequence>MSASEVVVTFSVAPKQPGAAACPGNNQVSYEVDLGELLRDRALVDGQCLPDGEAPTTSFCATGPTRFRP</sequence>
<proteinExistence type="predicted"/>
<reference evidence="2" key="1">
    <citation type="submission" date="2016-06" db="EMBL/GenBank/DDBJ databases">
        <authorList>
            <person name="Varghese N."/>
        </authorList>
    </citation>
    <scope>NUCLEOTIDE SEQUENCE [LARGE SCALE GENOMIC DNA]</scope>
    <source>
        <strain evidence="2">DSM 45344</strain>
    </source>
</reference>
<accession>A0A1C3NAC5</accession>
<protein>
    <submittedName>
        <fullName evidence="1">Uncharacterized protein</fullName>
    </submittedName>
</protein>
<dbReference type="AlphaFoldDB" id="A0A1C3NAC5"/>
<evidence type="ECO:0000313" key="2">
    <source>
        <dbReference type="Proteomes" id="UP000199393"/>
    </source>
</evidence>
<name>A0A1C3NAC5_9ACTN</name>
<evidence type="ECO:0000313" key="1">
    <source>
        <dbReference type="EMBL" id="SBV29526.1"/>
    </source>
</evidence>
<gene>
    <name evidence="1" type="ORF">GA0070620_5103</name>
</gene>
<keyword evidence="2" id="KW-1185">Reference proteome</keyword>